<dbReference type="GeneID" id="37028124"/>
<evidence type="ECO:0000256" key="17">
    <source>
        <dbReference type="PIRSR" id="PIRSR001415-3"/>
    </source>
</evidence>
<feature type="binding site" evidence="17">
    <location>
        <position position="77"/>
    </location>
    <ligand>
        <name>Zn(2+)</name>
        <dbReference type="ChEBI" id="CHEBI:29105"/>
        <note>catalytic</note>
    </ligand>
</feature>
<dbReference type="RefSeq" id="XP_025361595.1">
    <property type="nucleotide sequence ID" value="XM_025506301.1"/>
</dbReference>
<evidence type="ECO:0000256" key="6">
    <source>
        <dbReference type="ARBA" id="ARBA00020771"/>
    </source>
</evidence>
<evidence type="ECO:0000313" key="20">
    <source>
        <dbReference type="Proteomes" id="UP000245884"/>
    </source>
</evidence>
<feature type="binding site" evidence="17">
    <location>
        <position position="75"/>
    </location>
    <ligand>
        <name>Zn(2+)</name>
        <dbReference type="ChEBI" id="CHEBI:29105"/>
        <note>catalytic</note>
    </ligand>
</feature>
<evidence type="ECO:0000256" key="16">
    <source>
        <dbReference type="PIRSR" id="PIRSR001415-2"/>
    </source>
</evidence>
<dbReference type="PRINTS" id="PR00144">
    <property type="entry name" value="DALDHYDRTASE"/>
</dbReference>
<sequence>MPGQKRWSVDRLAGFLGPLVQKGLRSVILFGIPEVNRSGKDGRGSIADDPQGPVIQAIKLLRKEFPTLYVACDVCLCEYTDHGHCGVLHPDGLINNEPSVARLAEVAVNYARAGAHCVAPSDMMDGRIKAIKLGLIEAGLAGKTTLMSYSAKFASALYGPFRDAVDSAPSFGDRRCYQLPPGARGLARRAITRDLAEGADMIMVKPTMPYLDILSEARDLAGDVPLACYQVSGEFAMIHAGAKAGVYELRRMAEESCMSARRAGATLILSYFTPEFLEWLPA</sequence>
<evidence type="ECO:0000256" key="11">
    <source>
        <dbReference type="ARBA" id="ARBA00023244"/>
    </source>
</evidence>
<dbReference type="Proteomes" id="UP000245884">
    <property type="component" value="Unassembled WGS sequence"/>
</dbReference>
<reference evidence="19 20" key="1">
    <citation type="journal article" date="2018" name="Mol. Biol. Evol.">
        <title>Broad Genomic Sampling Reveals a Smut Pathogenic Ancestry of the Fungal Clade Ustilaginomycotina.</title>
        <authorList>
            <person name="Kijpornyongpan T."/>
            <person name="Mondo S.J."/>
            <person name="Barry K."/>
            <person name="Sandor L."/>
            <person name="Lee J."/>
            <person name="Lipzen A."/>
            <person name="Pangilinan J."/>
            <person name="LaButti K."/>
            <person name="Hainaut M."/>
            <person name="Henrissat B."/>
            <person name="Grigoriev I.V."/>
            <person name="Spatafora J.W."/>
            <person name="Aime M.C."/>
        </authorList>
    </citation>
    <scope>NUCLEOTIDE SEQUENCE [LARGE SCALE GENOMIC DNA]</scope>
    <source>
        <strain evidence="19 20">MCA 5214</strain>
    </source>
</reference>
<dbReference type="GO" id="GO:0004655">
    <property type="term" value="F:porphobilinogen synthase activity"/>
    <property type="evidence" value="ECO:0007669"/>
    <property type="project" value="UniProtKB-EC"/>
</dbReference>
<dbReference type="SUPFAM" id="SSF51569">
    <property type="entry name" value="Aldolase"/>
    <property type="match status" value="1"/>
</dbReference>
<keyword evidence="10" id="KW-0456">Lyase</keyword>
<evidence type="ECO:0000256" key="1">
    <source>
        <dbReference type="ARBA" id="ARBA00001947"/>
    </source>
</evidence>
<dbReference type="FunFam" id="3.20.20.70:FF:000048">
    <property type="entry name" value="Delta-aminolevulinic acid dehydratase"/>
    <property type="match status" value="1"/>
</dbReference>
<accession>A0A316USX7</accession>
<evidence type="ECO:0000256" key="3">
    <source>
        <dbReference type="ARBA" id="ARBA00008055"/>
    </source>
</evidence>
<evidence type="ECO:0000256" key="5">
    <source>
        <dbReference type="ARBA" id="ARBA00012053"/>
    </source>
</evidence>
<name>A0A316USX7_9BASI</name>
<dbReference type="AlphaFoldDB" id="A0A316USX7"/>
<dbReference type="Gene3D" id="3.20.20.70">
    <property type="entry name" value="Aldolase class I"/>
    <property type="match status" value="1"/>
</dbReference>
<dbReference type="OrthoDB" id="1530at2759"/>
<evidence type="ECO:0000256" key="10">
    <source>
        <dbReference type="ARBA" id="ARBA00023239"/>
    </source>
</evidence>
<evidence type="ECO:0000256" key="2">
    <source>
        <dbReference type="ARBA" id="ARBA00004694"/>
    </source>
</evidence>
<evidence type="ECO:0000256" key="9">
    <source>
        <dbReference type="ARBA" id="ARBA00023133"/>
    </source>
</evidence>
<dbReference type="SMART" id="SM01004">
    <property type="entry name" value="ALAD"/>
    <property type="match status" value="1"/>
</dbReference>
<dbReference type="PIRSF" id="PIRSF001415">
    <property type="entry name" value="Porphbilin_synth"/>
    <property type="match status" value="1"/>
</dbReference>
<gene>
    <name evidence="19" type="ORF">BDZ90DRAFT_232563</name>
</gene>
<comment type="pathway">
    <text evidence="2">Porphyrin-containing compound metabolism; protoporphyrin-IX biosynthesis; coproporphyrinogen-III from 5-aminolevulinate: step 1/4.</text>
</comment>
<dbReference type="InterPro" id="IPR013785">
    <property type="entry name" value="Aldolase_TIM"/>
</dbReference>
<keyword evidence="8 17" id="KW-0862">Zinc</keyword>
<feature type="binding site" evidence="16">
    <location>
        <position position="232"/>
    </location>
    <ligand>
        <name>5-aminolevulinate</name>
        <dbReference type="ChEBI" id="CHEBI:356416"/>
        <label>1</label>
    </ligand>
</feature>
<organism evidence="19 20">
    <name type="scientific">Jaminaea rosea</name>
    <dbReference type="NCBI Taxonomy" id="1569628"/>
    <lineage>
        <taxon>Eukaryota</taxon>
        <taxon>Fungi</taxon>
        <taxon>Dikarya</taxon>
        <taxon>Basidiomycota</taxon>
        <taxon>Ustilaginomycotina</taxon>
        <taxon>Exobasidiomycetes</taxon>
        <taxon>Microstromatales</taxon>
        <taxon>Microstromatales incertae sedis</taxon>
        <taxon>Jaminaea</taxon>
    </lineage>
</organism>
<evidence type="ECO:0000256" key="12">
    <source>
        <dbReference type="ARBA" id="ARBA00025628"/>
    </source>
</evidence>
<evidence type="ECO:0000256" key="7">
    <source>
        <dbReference type="ARBA" id="ARBA00022723"/>
    </source>
</evidence>
<keyword evidence="7 17" id="KW-0479">Metal-binding</keyword>
<comment type="cofactor">
    <cofactor evidence="1">
        <name>Zn(2+)</name>
        <dbReference type="ChEBI" id="CHEBI:29105"/>
    </cofactor>
</comment>
<dbReference type="GO" id="GO:0005829">
    <property type="term" value="C:cytosol"/>
    <property type="evidence" value="ECO:0007669"/>
    <property type="project" value="TreeGrafter"/>
</dbReference>
<feature type="binding site" evidence="16">
    <location>
        <position position="162"/>
    </location>
    <ligand>
        <name>5-aminolevulinate</name>
        <dbReference type="ChEBI" id="CHEBI:356416"/>
        <label>1</label>
    </ligand>
</feature>
<evidence type="ECO:0000256" key="8">
    <source>
        <dbReference type="ARBA" id="ARBA00022833"/>
    </source>
</evidence>
<dbReference type="PANTHER" id="PTHR11458:SF0">
    <property type="entry name" value="DELTA-AMINOLEVULINIC ACID DEHYDRATASE"/>
    <property type="match status" value="1"/>
</dbReference>
<feature type="binding site" evidence="17">
    <location>
        <position position="85"/>
    </location>
    <ligand>
        <name>Zn(2+)</name>
        <dbReference type="ChEBI" id="CHEBI:29105"/>
        <note>catalytic</note>
    </ligand>
</feature>
<dbReference type="InterPro" id="IPR001731">
    <property type="entry name" value="ALAD"/>
</dbReference>
<comment type="function">
    <text evidence="12">Catalyzes an early step in the biosynthesis of tetrapyrroles. Binds two molecules of 5-aminolevulinate per subunit, each at a distinct site, and catalyzes their condensation to form porphobilinogen.</text>
</comment>
<proteinExistence type="inferred from homology"/>
<dbReference type="PANTHER" id="PTHR11458">
    <property type="entry name" value="DELTA-AMINOLEVULINIC ACID DEHYDRATASE"/>
    <property type="match status" value="1"/>
</dbReference>
<dbReference type="NCBIfam" id="NF006762">
    <property type="entry name" value="PRK09283.1"/>
    <property type="match status" value="1"/>
</dbReference>
<keyword evidence="11" id="KW-0627">Porphyrin biosynthesis</keyword>
<comment type="catalytic activity">
    <reaction evidence="14">
        <text>2 5-aminolevulinate = porphobilinogen + 2 H2O + H(+)</text>
        <dbReference type="Rhea" id="RHEA:24064"/>
        <dbReference type="ChEBI" id="CHEBI:15377"/>
        <dbReference type="ChEBI" id="CHEBI:15378"/>
        <dbReference type="ChEBI" id="CHEBI:58126"/>
        <dbReference type="ChEBI" id="CHEBI:356416"/>
        <dbReference type="EC" id="4.2.1.24"/>
    </reaction>
</comment>
<dbReference type="EC" id="4.2.1.24" evidence="5"/>
<comment type="similarity">
    <text evidence="3 18">Belongs to the ALAD family.</text>
</comment>
<feature type="binding site" evidence="16">
    <location>
        <position position="174"/>
    </location>
    <ligand>
        <name>5-aminolevulinate</name>
        <dbReference type="ChEBI" id="CHEBI:356416"/>
        <label>1</label>
    </ligand>
</feature>
<dbReference type="GO" id="GO:0006782">
    <property type="term" value="P:protoporphyrinogen IX biosynthetic process"/>
    <property type="evidence" value="ECO:0007669"/>
    <property type="project" value="UniProtKB-UniPathway"/>
</dbReference>
<dbReference type="GO" id="GO:0008270">
    <property type="term" value="F:zinc ion binding"/>
    <property type="evidence" value="ECO:0007669"/>
    <property type="project" value="TreeGrafter"/>
</dbReference>
<dbReference type="Pfam" id="PF00490">
    <property type="entry name" value="ALAD"/>
    <property type="match status" value="1"/>
</dbReference>
<protein>
    <recommendedName>
        <fullName evidence="6">Delta-aminolevulinic acid dehydratase</fullName>
        <ecNumber evidence="5">4.2.1.24</ecNumber>
    </recommendedName>
    <alternativeName>
        <fullName evidence="13">Porphobilinogen synthase</fullName>
    </alternativeName>
</protein>
<feature type="active site" description="Schiff-base intermediate with substrate" evidence="15">
    <location>
        <position position="152"/>
    </location>
</feature>
<dbReference type="UniPathway" id="UPA00251">
    <property type="reaction ID" value="UER00318"/>
</dbReference>
<evidence type="ECO:0000313" key="19">
    <source>
        <dbReference type="EMBL" id="PWN26983.1"/>
    </source>
</evidence>
<feature type="active site" description="Schiff-base intermediate with substrate" evidence="15">
    <location>
        <position position="205"/>
    </location>
</feature>
<evidence type="ECO:0000256" key="4">
    <source>
        <dbReference type="ARBA" id="ARBA00011823"/>
    </source>
</evidence>
<evidence type="ECO:0000256" key="15">
    <source>
        <dbReference type="PIRSR" id="PIRSR001415-1"/>
    </source>
</evidence>
<dbReference type="STRING" id="1569628.A0A316USX7"/>
<keyword evidence="9" id="KW-0350">Heme biosynthesis</keyword>
<evidence type="ECO:0000256" key="18">
    <source>
        <dbReference type="RuleBase" id="RU004161"/>
    </source>
</evidence>
<comment type="subunit">
    <text evidence="4">Homooctamer.</text>
</comment>
<evidence type="ECO:0000256" key="14">
    <source>
        <dbReference type="ARBA" id="ARBA00047651"/>
    </source>
</evidence>
<keyword evidence="20" id="KW-1185">Reference proteome</keyword>
<evidence type="ECO:0000256" key="13">
    <source>
        <dbReference type="ARBA" id="ARBA00032837"/>
    </source>
</evidence>
<dbReference type="EMBL" id="KZ819669">
    <property type="protein sequence ID" value="PWN26983.1"/>
    <property type="molecule type" value="Genomic_DNA"/>
</dbReference>
<feature type="binding site" evidence="16">
    <location>
        <position position="271"/>
    </location>
    <ligand>
        <name>5-aminolevulinate</name>
        <dbReference type="ChEBI" id="CHEBI:356416"/>
        <label>2</label>
    </ligand>
</feature>